<dbReference type="PRINTS" id="PR01185">
    <property type="entry name" value="INTEGRINA"/>
</dbReference>
<evidence type="ECO:0000256" key="1">
    <source>
        <dbReference type="ARBA" id="ARBA00022729"/>
    </source>
</evidence>
<evidence type="ECO:0000256" key="5">
    <source>
        <dbReference type="RuleBase" id="RU003762"/>
    </source>
</evidence>
<reference evidence="7" key="1">
    <citation type="submission" date="2025-08" db="UniProtKB">
        <authorList>
            <consortium name="RefSeq"/>
        </authorList>
    </citation>
    <scope>IDENTIFICATION</scope>
</reference>
<dbReference type="SMART" id="SM00191">
    <property type="entry name" value="Int_alpha"/>
    <property type="match status" value="2"/>
</dbReference>
<proteinExistence type="inferred from homology"/>
<dbReference type="PANTHER" id="PTHR23220">
    <property type="entry name" value="INTEGRIN ALPHA"/>
    <property type="match status" value="1"/>
</dbReference>
<dbReference type="InterPro" id="IPR013517">
    <property type="entry name" value="FG-GAP"/>
</dbReference>
<dbReference type="Proteomes" id="UP000695023">
    <property type="component" value="Unplaced"/>
</dbReference>
<dbReference type="Gene3D" id="2.130.10.130">
    <property type="entry name" value="Integrin alpha, N-terminal"/>
    <property type="match status" value="1"/>
</dbReference>
<accession>A0A9Y3SBL1</accession>
<dbReference type="InterPro" id="IPR028994">
    <property type="entry name" value="Integrin_alpha_N"/>
</dbReference>
<keyword evidence="1" id="KW-0732">Signal</keyword>
<dbReference type="SUPFAM" id="SSF69318">
    <property type="entry name" value="Integrin alpha N-terminal domain"/>
    <property type="match status" value="1"/>
</dbReference>
<evidence type="ECO:0000313" key="7">
    <source>
        <dbReference type="RefSeq" id="XP_005755475.1"/>
    </source>
</evidence>
<dbReference type="InterPro" id="IPR013519">
    <property type="entry name" value="Int_alpha_beta-p"/>
</dbReference>
<dbReference type="GO" id="GO:0007229">
    <property type="term" value="P:integrin-mediated signaling pathway"/>
    <property type="evidence" value="ECO:0007669"/>
    <property type="project" value="UniProtKB-KW"/>
</dbReference>
<dbReference type="Pfam" id="PF01839">
    <property type="entry name" value="FG-GAP"/>
    <property type="match status" value="2"/>
</dbReference>
<keyword evidence="2" id="KW-0677">Repeat</keyword>
<dbReference type="PROSITE" id="PS51470">
    <property type="entry name" value="FG_GAP"/>
    <property type="match status" value="2"/>
</dbReference>
<dbReference type="GO" id="GO:0007160">
    <property type="term" value="P:cell-matrix adhesion"/>
    <property type="evidence" value="ECO:0007669"/>
    <property type="project" value="TreeGrafter"/>
</dbReference>
<dbReference type="GO" id="GO:0033627">
    <property type="term" value="P:cell adhesion mediated by integrin"/>
    <property type="evidence" value="ECO:0007669"/>
    <property type="project" value="TreeGrafter"/>
</dbReference>
<dbReference type="RefSeq" id="XP_005755475.1">
    <property type="nucleotide sequence ID" value="XM_005755418.1"/>
</dbReference>
<name>A0A9Y3SBL1_9CICH</name>
<dbReference type="GeneID" id="102205531"/>
<dbReference type="Gene3D" id="2.60.40.1460">
    <property type="entry name" value="Integrin domains. Chain A, domain 2"/>
    <property type="match status" value="1"/>
</dbReference>
<dbReference type="GO" id="GO:0009897">
    <property type="term" value="C:external side of plasma membrane"/>
    <property type="evidence" value="ECO:0007669"/>
    <property type="project" value="TreeGrafter"/>
</dbReference>
<dbReference type="GO" id="GO:0005178">
    <property type="term" value="F:integrin binding"/>
    <property type="evidence" value="ECO:0007669"/>
    <property type="project" value="TreeGrafter"/>
</dbReference>
<keyword evidence="5" id="KW-0675">Receptor</keyword>
<evidence type="ECO:0000256" key="2">
    <source>
        <dbReference type="ARBA" id="ARBA00022737"/>
    </source>
</evidence>
<protein>
    <submittedName>
        <fullName evidence="7">Integrin alpha-10-like</fullName>
    </submittedName>
</protein>
<organism evidence="6 7">
    <name type="scientific">Pundamilia nyererei</name>
    <dbReference type="NCBI Taxonomy" id="303518"/>
    <lineage>
        <taxon>Eukaryota</taxon>
        <taxon>Metazoa</taxon>
        <taxon>Chordata</taxon>
        <taxon>Craniata</taxon>
        <taxon>Vertebrata</taxon>
        <taxon>Euteleostomi</taxon>
        <taxon>Actinopterygii</taxon>
        <taxon>Neopterygii</taxon>
        <taxon>Teleostei</taxon>
        <taxon>Neoteleostei</taxon>
        <taxon>Acanthomorphata</taxon>
        <taxon>Ovalentaria</taxon>
        <taxon>Cichlomorphae</taxon>
        <taxon>Cichliformes</taxon>
        <taxon>Cichlidae</taxon>
        <taxon>African cichlids</taxon>
        <taxon>Pseudocrenilabrinae</taxon>
        <taxon>Haplochromini</taxon>
        <taxon>Pundamilia</taxon>
    </lineage>
</organism>
<feature type="repeat" description="FG-GAP" evidence="4">
    <location>
        <begin position="16"/>
        <end position="75"/>
    </location>
</feature>
<keyword evidence="6" id="KW-1185">Reference proteome</keyword>
<comment type="similarity">
    <text evidence="5">Belongs to the integrin alpha chain family.</text>
</comment>
<feature type="non-terminal residue" evidence="7">
    <location>
        <position position="273"/>
    </location>
</feature>
<keyword evidence="3" id="KW-0325">Glycoprotein</keyword>
<keyword evidence="5" id="KW-0401">Integrin</keyword>
<evidence type="ECO:0000313" key="6">
    <source>
        <dbReference type="Proteomes" id="UP000695023"/>
    </source>
</evidence>
<dbReference type="GO" id="GO:0008305">
    <property type="term" value="C:integrin complex"/>
    <property type="evidence" value="ECO:0007669"/>
    <property type="project" value="InterPro"/>
</dbReference>
<keyword evidence="5" id="KW-0130">Cell adhesion</keyword>
<evidence type="ECO:0000256" key="3">
    <source>
        <dbReference type="ARBA" id="ARBA00023180"/>
    </source>
</evidence>
<dbReference type="InterPro" id="IPR000413">
    <property type="entry name" value="Integrin_alpha"/>
</dbReference>
<dbReference type="AlphaFoldDB" id="A0A9Y3SBL1"/>
<comment type="subcellular location">
    <subcellularLocation>
        <location evidence="5">Membrane</location>
        <topology evidence="5">Single-pass type I membrane protein</topology>
    </subcellularLocation>
</comment>
<feature type="repeat" description="FG-GAP" evidence="4">
    <location>
        <begin position="76"/>
        <end position="134"/>
    </location>
</feature>
<dbReference type="PANTHER" id="PTHR23220:SF84">
    <property type="entry name" value="INTEGRIN ALPHA-L"/>
    <property type="match status" value="1"/>
</dbReference>
<dbReference type="GO" id="GO:0098609">
    <property type="term" value="P:cell-cell adhesion"/>
    <property type="evidence" value="ECO:0007669"/>
    <property type="project" value="TreeGrafter"/>
</dbReference>
<evidence type="ECO:0000256" key="4">
    <source>
        <dbReference type="PROSITE-ProRule" id="PRU00803"/>
    </source>
</evidence>
<gene>
    <name evidence="7" type="primary">LOC102205531</name>
</gene>
<sequence length="273" mass="29333">MLSLPFSSMCTAQSRNGKQLSFVSSLIGSYFGAELCSLDVDSDGSTDFLLVGAPQFHLPQVKKEGRVYIYSVSNETVLESNQDVTGPSMGRFGTTISSLPDLNGDGLRDIAVGAPLEDDKSGAVYIYHGNRQRGIVSTFSQRIMGKNIDHGLKFFGRAIFGDLGEDGLPGVVVESRGAAVVFRSKPVFNVLARLSFHPENLDALSPDKNVALVKITACFEKVEATKSKAGPVSSALNITCTLNVTSQASQSMFSQTLKLRDENTCVSYSINRA</sequence>